<evidence type="ECO:0000313" key="2">
    <source>
        <dbReference type="Proteomes" id="UP000095287"/>
    </source>
</evidence>
<name>A0A1I8A8V8_9BILA</name>
<feature type="chain" id="PRO_5009314336" evidence="1">
    <location>
        <begin position="23"/>
        <end position="358"/>
    </location>
</feature>
<reference evidence="3" key="1">
    <citation type="submission" date="2016-11" db="UniProtKB">
        <authorList>
            <consortium name="WormBaseParasite"/>
        </authorList>
    </citation>
    <scope>IDENTIFICATION</scope>
</reference>
<dbReference type="Proteomes" id="UP000095287">
    <property type="component" value="Unplaced"/>
</dbReference>
<sequence length="358" mass="41191">MAGGRWLGLLLFLCNLAPDILAIDYDNGNRYTDFTDLGTSANNRRPSPLLSVPRYDWSYQAPRVPSFVPEAASNVHFSAPSNVFDINPNTNFFARMAHDVMNKVISTVAGSYSDDRLFPLYRPSTPEVVEFSTTAPEETPSTDVVRNMEINPASSTEQPPVPVSQDDEPYFVRELKRNKEASNIFANIEHYANPQVPLEEYLDGVPMVNPKSLKYEKPDIRFSPRKKYTYKVQKQLDSSEDYERVFPTTTTRNPTPSIFERKAVQYFVGQSLSPRLVIDSLPEKVSTTAIPMVDRNTVIAGSDERPVRITPRRRSKNEKNRLMWMRKIHRALDSYKKHQKKRKSRKHRHVVHLPVRYE</sequence>
<feature type="signal peptide" evidence="1">
    <location>
        <begin position="1"/>
        <end position="22"/>
    </location>
</feature>
<keyword evidence="2" id="KW-1185">Reference proteome</keyword>
<evidence type="ECO:0000256" key="1">
    <source>
        <dbReference type="SAM" id="SignalP"/>
    </source>
</evidence>
<accession>A0A1I8A8V8</accession>
<evidence type="ECO:0000313" key="3">
    <source>
        <dbReference type="WBParaSite" id="L893_g34018.t1"/>
    </source>
</evidence>
<keyword evidence="1" id="KW-0732">Signal</keyword>
<dbReference type="WBParaSite" id="L893_g34018.t1">
    <property type="protein sequence ID" value="L893_g34018.t1"/>
    <property type="gene ID" value="L893_g34018"/>
</dbReference>
<proteinExistence type="predicted"/>
<organism evidence="2 3">
    <name type="scientific">Steinernema glaseri</name>
    <dbReference type="NCBI Taxonomy" id="37863"/>
    <lineage>
        <taxon>Eukaryota</taxon>
        <taxon>Metazoa</taxon>
        <taxon>Ecdysozoa</taxon>
        <taxon>Nematoda</taxon>
        <taxon>Chromadorea</taxon>
        <taxon>Rhabditida</taxon>
        <taxon>Tylenchina</taxon>
        <taxon>Panagrolaimomorpha</taxon>
        <taxon>Strongyloidoidea</taxon>
        <taxon>Steinernematidae</taxon>
        <taxon>Steinernema</taxon>
    </lineage>
</organism>
<dbReference type="AlphaFoldDB" id="A0A1I8A8V8"/>
<protein>
    <submittedName>
        <fullName evidence="3">Uncharacterized protein</fullName>
    </submittedName>
</protein>